<dbReference type="AlphaFoldDB" id="A0A432XQU0"/>
<evidence type="ECO:0000313" key="2">
    <source>
        <dbReference type="Proteomes" id="UP000287330"/>
    </source>
</evidence>
<reference evidence="2" key="1">
    <citation type="journal article" date="2018" name="Front. Microbiol.">
        <title>Genome-Based Analysis Reveals the Taxonomy and Diversity of the Family Idiomarinaceae.</title>
        <authorList>
            <person name="Liu Y."/>
            <person name="Lai Q."/>
            <person name="Shao Z."/>
        </authorList>
    </citation>
    <scope>NUCLEOTIDE SEQUENCE [LARGE SCALE GENOMIC DNA]</scope>
    <source>
        <strain evidence="2">F23</strain>
    </source>
</reference>
<sequence length="604" mass="70208">MEILMENNAVISYCIPVMNRFEDIEGTLLANLEVAKKFAGRVNIHLACFDDNDQVENYIKAHCQNALLTGLLQFHRLKPLPYWHFCWAKNSFKRFINGEYYSSLDGDNFITEEEVQQTLDLVSSNTIIHHFSGNWGDGTSGRITIPTWLYREVGYDHKLMSRQYDEISLILHSLNRYPELTLVSNHGVDLKNLSKTFPEFCEVNDFSYQHKEVEFPPVKKPPLNARGGNYVTADPKMRLLQNANAYYTFLQLAQSAKAERFYTDKFDKAIDELIRSDQLASEFEKLFLIKSGFTVKKSDELTVYSVIKDDLFFLENWLNHYRAMGVKRFVLIDDDSKKPLTRVFNDPDIMVCKPRVGDFKNFKRHWIKACASMLQQTGSWMVTVDSDEFVDPPKGYSTLANYVSDTKASHKQIFGLLIDLLPDSISDSKVTTENYIETMTHCFCRPRNESYRYQDYPSIKWAFGDNWPVSFAFDIRWRLFGTFDSLRKFCLVRFEPSMMLNQGFHSVKRGGNEVNPKIVAHHITPVRHYKFVKKLADHTQGFAASAKNYHARTSGNLQRIAETGLDFMAMTWDHSAFKYPYEDIYTLFERAIRESRISKRHSNS</sequence>
<comment type="caution">
    <text evidence="1">The sequence shown here is derived from an EMBL/GenBank/DDBJ whole genome shotgun (WGS) entry which is preliminary data.</text>
</comment>
<accession>A0A432XQU0</accession>
<gene>
    <name evidence="1" type="ORF">CWE25_11870</name>
</gene>
<dbReference type="OrthoDB" id="7981249at2"/>
<proteinExistence type="predicted"/>
<dbReference type="Proteomes" id="UP000287330">
    <property type="component" value="Unassembled WGS sequence"/>
</dbReference>
<keyword evidence="2" id="KW-1185">Reference proteome</keyword>
<evidence type="ECO:0000313" key="1">
    <source>
        <dbReference type="EMBL" id="RUO51099.1"/>
    </source>
</evidence>
<organism evidence="1 2">
    <name type="scientific">Idiomarina fontislapidosi</name>
    <dbReference type="NCBI Taxonomy" id="263723"/>
    <lineage>
        <taxon>Bacteria</taxon>
        <taxon>Pseudomonadati</taxon>
        <taxon>Pseudomonadota</taxon>
        <taxon>Gammaproteobacteria</taxon>
        <taxon>Alteromonadales</taxon>
        <taxon>Idiomarinaceae</taxon>
        <taxon>Idiomarina</taxon>
    </lineage>
</organism>
<dbReference type="EMBL" id="PIPV01000013">
    <property type="protein sequence ID" value="RUO51099.1"/>
    <property type="molecule type" value="Genomic_DNA"/>
</dbReference>
<name>A0A432XQU0_9GAMM</name>
<protein>
    <submittedName>
        <fullName evidence="1">Uncharacterized protein</fullName>
    </submittedName>
</protein>
<dbReference type="Pfam" id="PF13704">
    <property type="entry name" value="Glyco_tranf_2_4"/>
    <property type="match status" value="1"/>
</dbReference>